<evidence type="ECO:0000313" key="1">
    <source>
        <dbReference type="EMBL" id="CAG8717054.1"/>
    </source>
</evidence>
<reference evidence="1" key="1">
    <citation type="submission" date="2021-06" db="EMBL/GenBank/DDBJ databases">
        <authorList>
            <person name="Kallberg Y."/>
            <person name="Tangrot J."/>
            <person name="Rosling A."/>
        </authorList>
    </citation>
    <scope>NUCLEOTIDE SEQUENCE</scope>
    <source>
        <strain evidence="1">87-6 pot B 2015</strain>
    </source>
</reference>
<dbReference type="AlphaFoldDB" id="A0A9N9NAD9"/>
<dbReference type="EMBL" id="CAJVPP010012251">
    <property type="protein sequence ID" value="CAG8717054.1"/>
    <property type="molecule type" value="Genomic_DNA"/>
</dbReference>
<feature type="non-terminal residue" evidence="1">
    <location>
        <position position="1"/>
    </location>
</feature>
<accession>A0A9N9NAD9</accession>
<proteinExistence type="predicted"/>
<protein>
    <submittedName>
        <fullName evidence="1">5297_t:CDS:1</fullName>
    </submittedName>
</protein>
<dbReference type="Proteomes" id="UP000789375">
    <property type="component" value="Unassembled WGS sequence"/>
</dbReference>
<gene>
    <name evidence="1" type="ORF">FMOSSE_LOCUS14709</name>
</gene>
<keyword evidence="2" id="KW-1185">Reference proteome</keyword>
<comment type="caution">
    <text evidence="1">The sequence shown here is derived from an EMBL/GenBank/DDBJ whole genome shotgun (WGS) entry which is preliminary data.</text>
</comment>
<evidence type="ECO:0000313" key="2">
    <source>
        <dbReference type="Proteomes" id="UP000789375"/>
    </source>
</evidence>
<sequence>MHDHHLQCPHDAFHCMGGLAKEMLQSTFEILSSKGETEFLKVWHNFEFPPYWSRQQNPITHLGSYFFSDYLRLSMIMPFLINRVLHITMLNKTFVEYMIKTCTITKSQVLDKLLGLWYNTIVQTGCEVNISVAMKEMVHRLFKAIIPHSNKKNIELDFMHRDNCLQALRFLMDSGIDERYDKTTYFNFSILSKDRCVRMLLDSCYISLSIIDSEQEEIYNITSYNKNDLRTAGFEKVLNDDLFAELRYAYKEEFDCVEHLTSQTVKYFNSISYTIVDNDDRVDVNLCVGDTVDVLEDISNDTLNNPKT</sequence>
<name>A0A9N9NAD9_FUNMO</name>
<organism evidence="1 2">
    <name type="scientific">Funneliformis mosseae</name>
    <name type="common">Endomycorrhizal fungus</name>
    <name type="synonym">Glomus mosseae</name>
    <dbReference type="NCBI Taxonomy" id="27381"/>
    <lineage>
        <taxon>Eukaryota</taxon>
        <taxon>Fungi</taxon>
        <taxon>Fungi incertae sedis</taxon>
        <taxon>Mucoromycota</taxon>
        <taxon>Glomeromycotina</taxon>
        <taxon>Glomeromycetes</taxon>
        <taxon>Glomerales</taxon>
        <taxon>Glomeraceae</taxon>
        <taxon>Funneliformis</taxon>
    </lineage>
</organism>